<evidence type="ECO:0000259" key="2">
    <source>
        <dbReference type="Pfam" id="PF22916"/>
    </source>
</evidence>
<dbReference type="InterPro" id="IPR053940">
    <property type="entry name" value="UTP25_NTPase-like"/>
</dbReference>
<gene>
    <name evidence="3" type="primary">UTP25_3</name>
    <name evidence="3" type="ORF">g.107657</name>
</gene>
<sequence length="115" mass="12392">MGPPPPRRLPRSARTPPPPPRSSRCSWRWRSARPIRSSGRTPTTTRSARPPSSASGSSGRTPPGRRRAPRRCCPGGTGKSIKLFGDFYSCDMIVASPLGLSQVSYSVVEVSTNIS</sequence>
<feature type="compositionally biased region" description="Low complexity" evidence="1">
    <location>
        <begin position="22"/>
        <end position="62"/>
    </location>
</feature>
<evidence type="ECO:0000313" key="3">
    <source>
        <dbReference type="EMBL" id="JAT58614.1"/>
    </source>
</evidence>
<evidence type="ECO:0000256" key="1">
    <source>
        <dbReference type="SAM" id="MobiDB-lite"/>
    </source>
</evidence>
<feature type="region of interest" description="Disordered" evidence="1">
    <location>
        <begin position="1"/>
        <end position="77"/>
    </location>
</feature>
<proteinExistence type="predicted"/>
<accession>A0A1D1YVG4</accession>
<dbReference type="EMBL" id="GDJX01009322">
    <property type="protein sequence ID" value="JAT58614.1"/>
    <property type="molecule type" value="Transcribed_RNA"/>
</dbReference>
<dbReference type="Pfam" id="PF22916">
    <property type="entry name" value="UTP25_NTPase-like"/>
    <property type="match status" value="1"/>
</dbReference>
<feature type="domain" description="UTP25 NTP hydrolase-like" evidence="2">
    <location>
        <begin position="77"/>
        <end position="103"/>
    </location>
</feature>
<name>A0A1D1YVG4_9ARAE</name>
<protein>
    <submittedName>
        <fullName evidence="3">U3 small nucleolar RNA-associated protein 25</fullName>
    </submittedName>
</protein>
<dbReference type="AlphaFoldDB" id="A0A1D1YVG4"/>
<reference evidence="3" key="1">
    <citation type="submission" date="2015-07" db="EMBL/GenBank/DDBJ databases">
        <title>Transcriptome Assembly of Anthurium amnicola.</title>
        <authorList>
            <person name="Suzuki J."/>
        </authorList>
    </citation>
    <scope>NUCLEOTIDE SEQUENCE</scope>
</reference>
<organism evidence="3">
    <name type="scientific">Anthurium amnicola</name>
    <dbReference type="NCBI Taxonomy" id="1678845"/>
    <lineage>
        <taxon>Eukaryota</taxon>
        <taxon>Viridiplantae</taxon>
        <taxon>Streptophyta</taxon>
        <taxon>Embryophyta</taxon>
        <taxon>Tracheophyta</taxon>
        <taxon>Spermatophyta</taxon>
        <taxon>Magnoliopsida</taxon>
        <taxon>Liliopsida</taxon>
        <taxon>Araceae</taxon>
        <taxon>Pothoideae</taxon>
        <taxon>Potheae</taxon>
        <taxon>Anthurium</taxon>
    </lineage>
</organism>